<evidence type="ECO:0000259" key="1">
    <source>
        <dbReference type="SMART" id="SM00460"/>
    </source>
</evidence>
<dbReference type="KEGG" id="mpt:Mpe_A3269"/>
<organism evidence="2 3">
    <name type="scientific">Methylibium petroleiphilum (strain ATCC BAA-1232 / LMG 22953 / PM1)</name>
    <dbReference type="NCBI Taxonomy" id="420662"/>
    <lineage>
        <taxon>Bacteria</taxon>
        <taxon>Pseudomonadati</taxon>
        <taxon>Pseudomonadota</taxon>
        <taxon>Betaproteobacteria</taxon>
        <taxon>Burkholderiales</taxon>
        <taxon>Sphaerotilaceae</taxon>
        <taxon>Methylibium</taxon>
    </lineage>
</organism>
<dbReference type="Gene3D" id="2.60.40.2250">
    <property type="match status" value="1"/>
</dbReference>
<dbReference type="Gene3D" id="3.10.620.30">
    <property type="match status" value="1"/>
</dbReference>
<feature type="domain" description="Transglutaminase-like" evidence="1">
    <location>
        <begin position="178"/>
        <end position="239"/>
    </location>
</feature>
<dbReference type="EMBL" id="CP000555">
    <property type="protein sequence ID" value="ABM96222.1"/>
    <property type="molecule type" value="Genomic_DNA"/>
</dbReference>
<dbReference type="eggNOG" id="COG1305">
    <property type="taxonomic scope" value="Bacteria"/>
</dbReference>
<dbReference type="HOGENOM" id="CLU_064253_1_0_4"/>
<dbReference type="InterPro" id="IPR002931">
    <property type="entry name" value="Transglutaminase-like"/>
</dbReference>
<dbReference type="SMART" id="SM00460">
    <property type="entry name" value="TGc"/>
    <property type="match status" value="1"/>
</dbReference>
<proteinExistence type="predicted"/>
<dbReference type="STRING" id="420662.Mpe_A3269"/>
<gene>
    <name evidence="2" type="ordered locus">Mpe_A3269</name>
</gene>
<evidence type="ECO:0000313" key="3">
    <source>
        <dbReference type="Proteomes" id="UP000000366"/>
    </source>
</evidence>
<dbReference type="PANTHER" id="PTHR33490:SF12">
    <property type="entry name" value="BLL5557 PROTEIN"/>
    <property type="match status" value="1"/>
</dbReference>
<dbReference type="AlphaFoldDB" id="A2SKY3"/>
<keyword evidence="3" id="KW-1185">Reference proteome</keyword>
<name>A2SKY3_METPP</name>
<accession>A2SKY3</accession>
<sequence length="291" mass="32462">MPLSALLKPFRLSSRRAAERAFRVDCELTYEVDAPTDFVFLVHALKDAEQHIAGESIDFHSDSAFHVFADPTQGHRFTRVHVEAGRFTLLYRALVKKRPFTRDLRAPEQPIHELPDHVLHNLAPTRYCESDLLGRAAYKLFGHLPPGHARVQAIADWIFEHIEYAIGSTGPTTTAREVFVQRAGVCRDFAHLGVTFCRALNIPARLAVGYARFDEPPPDFHAVFEAWLGGRWVLFDPTRMSPVDDLVRIASGRDAKDVAFATLFGPARMLSMNPQIEAVGPQQLALADAGG</sequence>
<dbReference type="InterPro" id="IPR038765">
    <property type="entry name" value="Papain-like_cys_pep_sf"/>
</dbReference>
<protein>
    <submittedName>
        <fullName evidence="2">Putative transglutaminase-like enzyme</fullName>
    </submittedName>
</protein>
<reference evidence="2 3" key="1">
    <citation type="journal article" date="2007" name="J. Bacteriol.">
        <title>Whole-genome analysis of the methyl tert-butyl ether-degrading beta-proteobacterium Methylibium petroleiphilum PM1.</title>
        <authorList>
            <person name="Kane S.R."/>
            <person name="Chakicherla A.Y."/>
            <person name="Chain P.S.G."/>
            <person name="Schmidt R."/>
            <person name="Shin M.W."/>
            <person name="Legler T.C."/>
            <person name="Scow K.M."/>
            <person name="Larimer F.W."/>
            <person name="Lucas S.M."/>
            <person name="Richardson P.M."/>
            <person name="Hristova K.R."/>
        </authorList>
    </citation>
    <scope>NUCLEOTIDE SEQUENCE [LARGE SCALE GENOMIC DNA]</scope>
    <source>
        <strain evidence="3">ATCC BAA-1232 / LMG 22953 / PM1</strain>
    </source>
</reference>
<dbReference type="SUPFAM" id="SSF54001">
    <property type="entry name" value="Cysteine proteinases"/>
    <property type="match status" value="1"/>
</dbReference>
<dbReference type="Pfam" id="PF01841">
    <property type="entry name" value="Transglut_core"/>
    <property type="match status" value="1"/>
</dbReference>
<dbReference type="PANTHER" id="PTHR33490">
    <property type="entry name" value="BLR5614 PROTEIN-RELATED"/>
    <property type="match status" value="1"/>
</dbReference>
<dbReference type="InterPro" id="IPR048930">
    <property type="entry name" value="Bact_transglu_N_2"/>
</dbReference>
<evidence type="ECO:0000313" key="2">
    <source>
        <dbReference type="EMBL" id="ABM96222.1"/>
    </source>
</evidence>
<dbReference type="Proteomes" id="UP000000366">
    <property type="component" value="Chromosome"/>
</dbReference>
<dbReference type="Pfam" id="PF21295">
    <property type="entry name" value="Bact_transglu_N_2"/>
    <property type="match status" value="1"/>
</dbReference>